<evidence type="ECO:0000256" key="2">
    <source>
        <dbReference type="ARBA" id="ARBA00023315"/>
    </source>
</evidence>
<keyword evidence="1 4" id="KW-0808">Transferase</keyword>
<evidence type="ECO:0000313" key="5">
    <source>
        <dbReference type="Proteomes" id="UP000184170"/>
    </source>
</evidence>
<evidence type="ECO:0000313" key="4">
    <source>
        <dbReference type="EMBL" id="SHF04505.1"/>
    </source>
</evidence>
<reference evidence="5" key="1">
    <citation type="submission" date="2016-11" db="EMBL/GenBank/DDBJ databases">
        <authorList>
            <person name="Varghese N."/>
            <person name="Submissions S."/>
        </authorList>
    </citation>
    <scope>NUCLEOTIDE SEQUENCE [LARGE SCALE GENOMIC DNA]</scope>
    <source>
        <strain evidence="5">CGMCC 1.7063</strain>
    </source>
</reference>
<dbReference type="CDD" id="cd04301">
    <property type="entry name" value="NAT_SF"/>
    <property type="match status" value="1"/>
</dbReference>
<dbReference type="InterPro" id="IPR016181">
    <property type="entry name" value="Acyl_CoA_acyltransferase"/>
</dbReference>
<name>A0A1M4YFH2_9GAMM</name>
<accession>A0A1M4YFH2</accession>
<dbReference type="InterPro" id="IPR050832">
    <property type="entry name" value="Bact_Acetyltransf"/>
</dbReference>
<feature type="domain" description="N-acetyltransferase" evidence="3">
    <location>
        <begin position="6"/>
        <end position="150"/>
    </location>
</feature>
<dbReference type="Pfam" id="PF13508">
    <property type="entry name" value="Acetyltransf_7"/>
    <property type="match status" value="1"/>
</dbReference>
<protein>
    <submittedName>
        <fullName evidence="4">Predicted N-acetyltransferase YhbS</fullName>
    </submittedName>
</protein>
<proteinExistence type="predicted"/>
<dbReference type="PANTHER" id="PTHR43877">
    <property type="entry name" value="AMINOALKYLPHOSPHONATE N-ACETYLTRANSFERASE-RELATED-RELATED"/>
    <property type="match status" value="1"/>
</dbReference>
<evidence type="ECO:0000256" key="1">
    <source>
        <dbReference type="ARBA" id="ARBA00022679"/>
    </source>
</evidence>
<dbReference type="AlphaFoldDB" id="A0A1M4YFH2"/>
<dbReference type="InterPro" id="IPR000182">
    <property type="entry name" value="GNAT_dom"/>
</dbReference>
<dbReference type="Proteomes" id="UP000184170">
    <property type="component" value="Unassembled WGS sequence"/>
</dbReference>
<gene>
    <name evidence="4" type="ORF">SAMN04487965_1237</name>
</gene>
<dbReference type="PROSITE" id="PS51186">
    <property type="entry name" value="GNAT"/>
    <property type="match status" value="1"/>
</dbReference>
<dbReference type="EMBL" id="FQVA01000001">
    <property type="protein sequence ID" value="SHF04505.1"/>
    <property type="molecule type" value="Genomic_DNA"/>
</dbReference>
<dbReference type="Gene3D" id="3.40.630.30">
    <property type="match status" value="1"/>
</dbReference>
<dbReference type="STRING" id="494016.SAMN04487965_1237"/>
<dbReference type="SUPFAM" id="SSF55729">
    <property type="entry name" value="Acyl-CoA N-acyltransferases (Nat)"/>
    <property type="match status" value="1"/>
</dbReference>
<keyword evidence="5" id="KW-1185">Reference proteome</keyword>
<dbReference type="PANTHER" id="PTHR43877:SF2">
    <property type="entry name" value="AMINOALKYLPHOSPHONATE N-ACETYLTRANSFERASE-RELATED"/>
    <property type="match status" value="1"/>
</dbReference>
<evidence type="ECO:0000259" key="3">
    <source>
        <dbReference type="PROSITE" id="PS51186"/>
    </source>
</evidence>
<keyword evidence="2" id="KW-0012">Acyltransferase</keyword>
<organism evidence="4 5">
    <name type="scientific">Microbulbifer donghaiensis</name>
    <dbReference type="NCBI Taxonomy" id="494016"/>
    <lineage>
        <taxon>Bacteria</taxon>
        <taxon>Pseudomonadati</taxon>
        <taxon>Pseudomonadota</taxon>
        <taxon>Gammaproteobacteria</taxon>
        <taxon>Cellvibrionales</taxon>
        <taxon>Microbulbiferaceae</taxon>
        <taxon>Microbulbifer</taxon>
    </lineage>
</organism>
<dbReference type="GO" id="GO:0016747">
    <property type="term" value="F:acyltransferase activity, transferring groups other than amino-acyl groups"/>
    <property type="evidence" value="ECO:0007669"/>
    <property type="project" value="InterPro"/>
</dbReference>
<sequence length="169" mass="18948">MAQNQWSIRKAALSDAEGLKNCMLRAYSIYRHRLHGRRLPPMDADYREEIASFPTWVAEIDDEIVGGITLVAERGYLTLANIAVSPEHQNIGLGKGLLAFAEAEAKRRGFSQMRLATHRLLSENVAFYQHLGWTECGRDADRIYMQKAIPVSDHTSQQDGDTSIDKSAS</sequence>